<evidence type="ECO:0000313" key="1">
    <source>
        <dbReference type="EMBL" id="GMT10147.1"/>
    </source>
</evidence>
<proteinExistence type="predicted"/>
<evidence type="ECO:0000313" key="2">
    <source>
        <dbReference type="Proteomes" id="UP001432322"/>
    </source>
</evidence>
<dbReference type="EMBL" id="BTSY01000001">
    <property type="protein sequence ID" value="GMT10147.1"/>
    <property type="molecule type" value="Genomic_DNA"/>
</dbReference>
<dbReference type="AlphaFoldDB" id="A0AAV5USM7"/>
<organism evidence="1 2">
    <name type="scientific">Pristionchus fissidentatus</name>
    <dbReference type="NCBI Taxonomy" id="1538716"/>
    <lineage>
        <taxon>Eukaryota</taxon>
        <taxon>Metazoa</taxon>
        <taxon>Ecdysozoa</taxon>
        <taxon>Nematoda</taxon>
        <taxon>Chromadorea</taxon>
        <taxon>Rhabditida</taxon>
        <taxon>Rhabditina</taxon>
        <taxon>Diplogasteromorpha</taxon>
        <taxon>Diplogasteroidea</taxon>
        <taxon>Neodiplogasteridae</taxon>
        <taxon>Pristionchus</taxon>
    </lineage>
</organism>
<protein>
    <submittedName>
        <fullName evidence="1">Uncharacterized protein</fullName>
    </submittedName>
</protein>
<keyword evidence="2" id="KW-1185">Reference proteome</keyword>
<dbReference type="Proteomes" id="UP001432322">
    <property type="component" value="Unassembled WGS sequence"/>
</dbReference>
<gene>
    <name evidence="1" type="ORF">PFISCL1PPCAC_1444</name>
</gene>
<name>A0AAV5USM7_9BILA</name>
<comment type="caution">
    <text evidence="1">The sequence shown here is derived from an EMBL/GenBank/DDBJ whole genome shotgun (WGS) entry which is preliminary data.</text>
</comment>
<reference evidence="1" key="1">
    <citation type="submission" date="2023-10" db="EMBL/GenBank/DDBJ databases">
        <title>Genome assembly of Pristionchus species.</title>
        <authorList>
            <person name="Yoshida K."/>
            <person name="Sommer R.J."/>
        </authorList>
    </citation>
    <scope>NUCLEOTIDE SEQUENCE</scope>
    <source>
        <strain evidence="1">RS5133</strain>
    </source>
</reference>
<accession>A0AAV5USM7</accession>
<sequence length="87" mass="9994">MDWADFHCLSPCLSCDVYVFSPPLPLLDRRLKIAVDSSFSSQIPPRGRRTHWSRRNEACGELEDLCNSPLPHSHCLFFLVPLPDRDL</sequence>